<gene>
    <name evidence="2" type="ORF">JAJ28_003077</name>
</gene>
<protein>
    <submittedName>
        <fullName evidence="2">Uncharacterized protein</fullName>
    </submittedName>
</protein>
<organism evidence="2 3">
    <name type="scientific">Aeromonas hydrophila</name>
    <dbReference type="NCBI Taxonomy" id="644"/>
    <lineage>
        <taxon>Bacteria</taxon>
        <taxon>Pseudomonadati</taxon>
        <taxon>Pseudomonadota</taxon>
        <taxon>Gammaproteobacteria</taxon>
        <taxon>Aeromonadales</taxon>
        <taxon>Aeromonadaceae</taxon>
        <taxon>Aeromonas</taxon>
    </lineage>
</organism>
<accession>A0AAD3UC78</accession>
<dbReference type="AlphaFoldDB" id="A0AAD3UC78"/>
<evidence type="ECO:0000313" key="2">
    <source>
        <dbReference type="EMBL" id="HAT6345311.1"/>
    </source>
</evidence>
<evidence type="ECO:0000313" key="3">
    <source>
        <dbReference type="Proteomes" id="UP000859505"/>
    </source>
</evidence>
<proteinExistence type="predicted"/>
<comment type="caution">
    <text evidence="2">The sequence shown here is derived from an EMBL/GenBank/DDBJ whole genome shotgun (WGS) entry which is preliminary data.</text>
</comment>
<reference evidence="2" key="1">
    <citation type="journal article" date="2018" name="Genome Biol.">
        <title>SKESA: strategic k-mer extension for scrupulous assemblies.</title>
        <authorList>
            <person name="Souvorov A."/>
            <person name="Agarwala R."/>
            <person name="Lipman D.J."/>
        </authorList>
    </citation>
    <scope>NUCLEOTIDE SEQUENCE</scope>
    <source>
        <strain evidence="2">OLC2673_Aeromonas</strain>
    </source>
</reference>
<evidence type="ECO:0000256" key="1">
    <source>
        <dbReference type="SAM" id="MobiDB-lite"/>
    </source>
</evidence>
<feature type="region of interest" description="Disordered" evidence="1">
    <location>
        <begin position="154"/>
        <end position="173"/>
    </location>
</feature>
<name>A0AAD3UC78_AERHY</name>
<sequence>MFIFDLSVALQTTVQEIREWSVQEIDEYRAYHHLRPFTKRIDHELNGFVIELLRNQHVTKQSQYKRAEELIPFLSGKLPAALDDPRIIQVRNVMAGKFIGEYALNDIKSKLLAELQYQSNEETKDEYYINEIIKLFHQCNVRLEKLQEQKELAALKEQEKSDEQNNNNKKEDE</sequence>
<dbReference type="EMBL" id="DACTUL010000026">
    <property type="protein sequence ID" value="HAT6345311.1"/>
    <property type="molecule type" value="Genomic_DNA"/>
</dbReference>
<reference evidence="2" key="2">
    <citation type="submission" date="2020-01" db="EMBL/GenBank/DDBJ databases">
        <authorList>
            <consortium name="NCBI Pathogen Detection Project"/>
        </authorList>
    </citation>
    <scope>NUCLEOTIDE SEQUENCE</scope>
    <source>
        <strain evidence="2">OLC2673_Aeromonas</strain>
    </source>
</reference>
<dbReference type="Proteomes" id="UP000859505">
    <property type="component" value="Unassembled WGS sequence"/>
</dbReference>